<feature type="region of interest" description="Disordered" evidence="1">
    <location>
        <begin position="55"/>
        <end position="101"/>
    </location>
</feature>
<protein>
    <submittedName>
        <fullName evidence="2">Uncharacterized protein</fullName>
    </submittedName>
</protein>
<keyword evidence="3" id="KW-1185">Reference proteome</keyword>
<gene>
    <name evidence="2" type="ORF">GCM10009737_15490</name>
</gene>
<evidence type="ECO:0000256" key="1">
    <source>
        <dbReference type="SAM" id="MobiDB-lite"/>
    </source>
</evidence>
<dbReference type="EMBL" id="BAAAMY010000004">
    <property type="protein sequence ID" value="GAA1915004.1"/>
    <property type="molecule type" value="Genomic_DNA"/>
</dbReference>
<accession>A0ABN2PBV4</accession>
<organism evidence="2 3">
    <name type="scientific">Nocardioides lentus</name>
    <dbReference type="NCBI Taxonomy" id="338077"/>
    <lineage>
        <taxon>Bacteria</taxon>
        <taxon>Bacillati</taxon>
        <taxon>Actinomycetota</taxon>
        <taxon>Actinomycetes</taxon>
        <taxon>Propionibacteriales</taxon>
        <taxon>Nocardioidaceae</taxon>
        <taxon>Nocardioides</taxon>
    </lineage>
</organism>
<dbReference type="Proteomes" id="UP001501612">
    <property type="component" value="Unassembled WGS sequence"/>
</dbReference>
<comment type="caution">
    <text evidence="2">The sequence shown here is derived from an EMBL/GenBank/DDBJ whole genome shotgun (WGS) entry which is preliminary data.</text>
</comment>
<feature type="region of interest" description="Disordered" evidence="1">
    <location>
        <begin position="221"/>
        <end position="286"/>
    </location>
</feature>
<evidence type="ECO:0000313" key="3">
    <source>
        <dbReference type="Proteomes" id="UP001501612"/>
    </source>
</evidence>
<reference evidence="2 3" key="1">
    <citation type="journal article" date="2019" name="Int. J. Syst. Evol. Microbiol.">
        <title>The Global Catalogue of Microorganisms (GCM) 10K type strain sequencing project: providing services to taxonomists for standard genome sequencing and annotation.</title>
        <authorList>
            <consortium name="The Broad Institute Genomics Platform"/>
            <consortium name="The Broad Institute Genome Sequencing Center for Infectious Disease"/>
            <person name="Wu L."/>
            <person name="Ma J."/>
        </authorList>
    </citation>
    <scope>NUCLEOTIDE SEQUENCE [LARGE SCALE GENOMIC DNA]</scope>
    <source>
        <strain evidence="2 3">JCM 14046</strain>
    </source>
</reference>
<sequence>MSSLATPRGPLPARVYWFRRLLVVGLAVLLVVGLARLLGGGGDGDDGAVTAVQVGSDAAQTPQASPTADASEAPRERARRARSAPSAGPTVEPPAEPEGECVDSDVVVEPEVFRPTEGNTVLIGLDVTTRATPACYWDVSADSLALTITSGDDAIWSTRQCPTAVPEREAVVRSTQPTRVIVEWSGRRADDECSETTAFALPGFYNVESAALSGEPASVQFQLKAPPPPVITRSPEPTEEPSASQDARPGAGDTPSAEPVPGTREGDTGGRRPAPSPSGAVEPDGR</sequence>
<name>A0ABN2PBV4_9ACTN</name>
<feature type="compositionally biased region" description="Polar residues" evidence="1">
    <location>
        <begin position="58"/>
        <end position="68"/>
    </location>
</feature>
<evidence type="ECO:0000313" key="2">
    <source>
        <dbReference type="EMBL" id="GAA1915004.1"/>
    </source>
</evidence>
<proteinExistence type="predicted"/>
<dbReference type="RefSeq" id="WP_344005821.1">
    <property type="nucleotide sequence ID" value="NZ_BAAAMY010000004.1"/>
</dbReference>